<keyword evidence="3" id="KW-1185">Reference proteome</keyword>
<accession>A0ABQ7XSJ9</accession>
<feature type="region of interest" description="Disordered" evidence="1">
    <location>
        <begin position="53"/>
        <end position="74"/>
    </location>
</feature>
<name>A0ABQ7XSJ9_BRANA</name>
<evidence type="ECO:0000313" key="2">
    <source>
        <dbReference type="EMBL" id="KAH0858901.1"/>
    </source>
</evidence>
<organism evidence="2 3">
    <name type="scientific">Brassica napus</name>
    <name type="common">Rape</name>
    <dbReference type="NCBI Taxonomy" id="3708"/>
    <lineage>
        <taxon>Eukaryota</taxon>
        <taxon>Viridiplantae</taxon>
        <taxon>Streptophyta</taxon>
        <taxon>Embryophyta</taxon>
        <taxon>Tracheophyta</taxon>
        <taxon>Spermatophyta</taxon>
        <taxon>Magnoliopsida</taxon>
        <taxon>eudicotyledons</taxon>
        <taxon>Gunneridae</taxon>
        <taxon>Pentapetalae</taxon>
        <taxon>rosids</taxon>
        <taxon>malvids</taxon>
        <taxon>Brassicales</taxon>
        <taxon>Brassicaceae</taxon>
        <taxon>Brassiceae</taxon>
        <taxon>Brassica</taxon>
    </lineage>
</organism>
<evidence type="ECO:0000313" key="3">
    <source>
        <dbReference type="Proteomes" id="UP000824890"/>
    </source>
</evidence>
<feature type="non-terminal residue" evidence="2">
    <location>
        <position position="1"/>
    </location>
</feature>
<gene>
    <name evidence="2" type="ORF">HID58_087162</name>
</gene>
<dbReference type="Proteomes" id="UP000824890">
    <property type="component" value="Unassembled WGS sequence"/>
</dbReference>
<protein>
    <submittedName>
        <fullName evidence="2">Uncharacterized protein</fullName>
    </submittedName>
</protein>
<feature type="non-terminal residue" evidence="2">
    <location>
        <position position="330"/>
    </location>
</feature>
<dbReference type="EMBL" id="JAGKQM010000019">
    <property type="protein sequence ID" value="KAH0858901.1"/>
    <property type="molecule type" value="Genomic_DNA"/>
</dbReference>
<sequence length="330" mass="36466">GDGIGEALRFVPSRGVLLMARGNPSRVYNPLCSMKSKSDHALESSSIGGRVRSKKLKAEVGPSESMDSSGSSLDLTAELENPSCVVALPVVEVDRFRPVGPLSTIGVEEVSKWREKYHLSDDVAIRFPGPIDRVSDFEVHEVPVYEGFFESGFRDRVPSLMAKVSEALEISPGQLNPPSWNLIAMLNLGDLEDLTIGSPRKEVSSASSWQGAPVQEISKKERKRHPVFDGRWTEKVFPCLAHSWWVIGVVMAVYNVPCVDSSLGKRTTERVLKLPIERRHVPFLVSREALERCSIWGKSLPLLFFLCHASGNMSGSKGEEALAEYKKAFE</sequence>
<comment type="caution">
    <text evidence="2">The sequence shown here is derived from an EMBL/GenBank/DDBJ whole genome shotgun (WGS) entry which is preliminary data.</text>
</comment>
<feature type="compositionally biased region" description="Low complexity" evidence="1">
    <location>
        <begin position="63"/>
        <end position="72"/>
    </location>
</feature>
<reference evidence="2 3" key="1">
    <citation type="submission" date="2021-05" db="EMBL/GenBank/DDBJ databases">
        <title>Genome Assembly of Synthetic Allotetraploid Brassica napus Reveals Homoeologous Exchanges between Subgenomes.</title>
        <authorList>
            <person name="Davis J.T."/>
        </authorList>
    </citation>
    <scope>NUCLEOTIDE SEQUENCE [LARGE SCALE GENOMIC DNA]</scope>
    <source>
        <strain evidence="3">cv. Da-Ae</strain>
        <tissue evidence="2">Seedling</tissue>
    </source>
</reference>
<proteinExistence type="predicted"/>
<evidence type="ECO:0000256" key="1">
    <source>
        <dbReference type="SAM" id="MobiDB-lite"/>
    </source>
</evidence>